<reference evidence="2" key="1">
    <citation type="submission" date="2022-12" db="EMBL/GenBank/DDBJ databases">
        <authorList>
            <person name="Petersen C."/>
        </authorList>
    </citation>
    <scope>NUCLEOTIDE SEQUENCE</scope>
    <source>
        <strain evidence="2">IBT 3081</strain>
    </source>
</reference>
<dbReference type="RefSeq" id="XP_056576790.1">
    <property type="nucleotide sequence ID" value="XM_056725939.1"/>
</dbReference>
<comment type="caution">
    <text evidence="2">The sequence shown here is derived from an EMBL/GenBank/DDBJ whole genome shotgun (WGS) entry which is preliminary data.</text>
</comment>
<dbReference type="Proteomes" id="UP001147752">
    <property type="component" value="Unassembled WGS sequence"/>
</dbReference>
<dbReference type="EMBL" id="JAPZBT010000003">
    <property type="protein sequence ID" value="KAJ5365323.1"/>
    <property type="molecule type" value="Genomic_DNA"/>
</dbReference>
<evidence type="ECO:0000313" key="3">
    <source>
        <dbReference type="Proteomes" id="UP001147752"/>
    </source>
</evidence>
<dbReference type="GeneID" id="81465122"/>
<evidence type="ECO:0008006" key="4">
    <source>
        <dbReference type="Google" id="ProtNLM"/>
    </source>
</evidence>
<gene>
    <name evidence="2" type="ORF">N7517_008209</name>
</gene>
<keyword evidence="3" id="KW-1185">Reference proteome</keyword>
<dbReference type="InterPro" id="IPR024079">
    <property type="entry name" value="MetalloPept_cat_dom_sf"/>
</dbReference>
<organism evidence="2 3">
    <name type="scientific">Penicillium concentricum</name>
    <dbReference type="NCBI Taxonomy" id="293559"/>
    <lineage>
        <taxon>Eukaryota</taxon>
        <taxon>Fungi</taxon>
        <taxon>Dikarya</taxon>
        <taxon>Ascomycota</taxon>
        <taxon>Pezizomycotina</taxon>
        <taxon>Eurotiomycetes</taxon>
        <taxon>Eurotiomycetidae</taxon>
        <taxon>Eurotiales</taxon>
        <taxon>Aspergillaceae</taxon>
        <taxon>Penicillium</taxon>
    </lineage>
</organism>
<dbReference type="PANTHER" id="PTHR35040">
    <property type="match status" value="1"/>
</dbReference>
<evidence type="ECO:0000313" key="2">
    <source>
        <dbReference type="EMBL" id="KAJ5365323.1"/>
    </source>
</evidence>
<dbReference type="PANTHER" id="PTHR35040:SF7">
    <property type="entry name" value="FIBRONECTIN TYPE-III DOMAIN-CONTAINING PROTEIN-RELATED"/>
    <property type="match status" value="1"/>
</dbReference>
<feature type="chain" id="PRO_5040930641" description="Fibronectin type-III domain-containing protein" evidence="1">
    <location>
        <begin position="20"/>
        <end position="933"/>
    </location>
</feature>
<dbReference type="AlphaFoldDB" id="A0A9W9RWV5"/>
<dbReference type="Pfam" id="PF12138">
    <property type="entry name" value="Spherulin4"/>
    <property type="match status" value="1"/>
</dbReference>
<dbReference type="GO" id="GO:0008237">
    <property type="term" value="F:metallopeptidase activity"/>
    <property type="evidence" value="ECO:0007669"/>
    <property type="project" value="InterPro"/>
</dbReference>
<keyword evidence="1" id="KW-0732">Signal</keyword>
<sequence>MVLFAALTTFFLLLRCTSAATPTDLGDETPYQVIPTGTDAPQATGTVSPENLIGTQLYGYVDCKKNFGGGAKGKIDDAYYDAWLLSNTEGVVSNIDWNNAAALEFLGAPATNKDQQSEIQAVFENTATVIYSNINPFPHWIKIRCDDPSNICPKSNQDDPCQSSSSKRDGQAKAKTTLLAYATNVDPDSPSYPMINLCEGFFTRRSLADAISFGNAYRYPEKAKLSNYDNRGALFLHELFHLNVAANSPDPNPSVLDLNIKIKFGRNGILDTPAYGPLATKVLARWQGNSAVGTAGFWVQRNADNLAYYALAKYVMTKNGGIYPHLPIVTYEIDGPPHPGSLASFVTEGSDFYLNTTSDDDITVWSGDYPGCDDDLVVSATSSTLSIDGFVPASDYPDSYNKQVSTWIEELGSTDGVSDSGSGGDAGQQIAIASYINPLGDSASWGRLLAYDTNKVSVLVANVLNGPDYVVDESWKSVIDQAASQGKKILGYVRTGYLGVSQQQFTTRLGSHDLADWSSQIEQDIDKWFELYGTSLGGIFFDEGWPECGPNNIYADLYAYINNYTKRKHPGAYTVLNPGSPIAQCFEDTMDTLLTFESSYETYTSSYVPNDWTPKDPRKLWHIIYKVPQDQIATIAALASSRHAGLLEITDDDQPNPYDNLPSEAYMQALIGAVPGGTPPIDDLATATSSYVAGLPSDVAVFSSDYSSVTLTWSSVASALGYAVYKDGTIVLELPASLTRATVGMLDPGSSSISFEVRTVLASGSGGGSSRMISASTKSLPADGPIANVRYTQNGDTVVYKADILVPYAFVRLFIGIKQPDVGIGSGWPIQVPEVDAQGVAHHEIVNYMVEGNDFYSGFYKYTGAWYETTTANADWTWASIGVAPQSQSGYTYTWNVPFTGTDAVASEYVIQGQGYAPIKNVFMGTLRQYGTI</sequence>
<name>A0A9W9RWV5_9EURO</name>
<proteinExistence type="predicted"/>
<accession>A0A9W9RWV5</accession>
<dbReference type="InterPro" id="IPR013783">
    <property type="entry name" value="Ig-like_fold"/>
</dbReference>
<dbReference type="Gene3D" id="2.60.40.10">
    <property type="entry name" value="Immunoglobulins"/>
    <property type="match status" value="1"/>
</dbReference>
<dbReference type="OrthoDB" id="1896086at2759"/>
<dbReference type="Gene3D" id="3.40.390.10">
    <property type="entry name" value="Collagenase (Catalytic Domain)"/>
    <property type="match status" value="1"/>
</dbReference>
<protein>
    <recommendedName>
        <fullName evidence="4">Fibronectin type-III domain-containing protein</fullName>
    </recommendedName>
</protein>
<reference evidence="2" key="2">
    <citation type="journal article" date="2023" name="IMA Fungus">
        <title>Comparative genomic study of the Penicillium genus elucidates a diverse pangenome and 15 lateral gene transfer events.</title>
        <authorList>
            <person name="Petersen C."/>
            <person name="Sorensen T."/>
            <person name="Nielsen M.R."/>
            <person name="Sondergaard T.E."/>
            <person name="Sorensen J.L."/>
            <person name="Fitzpatrick D.A."/>
            <person name="Frisvad J.C."/>
            <person name="Nielsen K.L."/>
        </authorList>
    </citation>
    <scope>NUCLEOTIDE SEQUENCE</scope>
    <source>
        <strain evidence="2">IBT 3081</strain>
    </source>
</reference>
<evidence type="ECO:0000256" key="1">
    <source>
        <dbReference type="SAM" id="SignalP"/>
    </source>
</evidence>
<feature type="signal peptide" evidence="1">
    <location>
        <begin position="1"/>
        <end position="19"/>
    </location>
</feature>
<dbReference type="InterPro" id="IPR021986">
    <property type="entry name" value="Spherulin4"/>
</dbReference>